<accession>A0A068UD20</accession>
<protein>
    <submittedName>
        <fullName evidence="3">Uncharacterized protein</fullName>
    </submittedName>
</protein>
<gene>
    <name evidence="3" type="ORF">GSCOC_T00023199001</name>
</gene>
<dbReference type="Proteomes" id="UP000295252">
    <property type="component" value="Chromosome VIII"/>
</dbReference>
<dbReference type="OrthoDB" id="633301at2759"/>
<dbReference type="OMA" id="DYHAQNE"/>
<name>A0A068UD20_COFCA</name>
<feature type="compositionally biased region" description="Basic residues" evidence="2">
    <location>
        <begin position="286"/>
        <end position="297"/>
    </location>
</feature>
<feature type="region of interest" description="Disordered" evidence="2">
    <location>
        <begin position="285"/>
        <end position="318"/>
    </location>
</feature>
<dbReference type="PANTHER" id="PTHR36897">
    <property type="entry name" value="OS10G0351100-LIKE PROTEIN"/>
    <property type="match status" value="1"/>
</dbReference>
<dbReference type="InParanoid" id="A0A068UD20"/>
<feature type="compositionally biased region" description="Polar residues" evidence="2">
    <location>
        <begin position="637"/>
        <end position="647"/>
    </location>
</feature>
<dbReference type="EMBL" id="HG739106">
    <property type="protein sequence ID" value="CDP06376.1"/>
    <property type="molecule type" value="Genomic_DNA"/>
</dbReference>
<dbReference type="PANTHER" id="PTHR36897:SF2">
    <property type="entry name" value="OS10G0350800 PROTEIN"/>
    <property type="match status" value="1"/>
</dbReference>
<evidence type="ECO:0000313" key="4">
    <source>
        <dbReference type="Proteomes" id="UP000295252"/>
    </source>
</evidence>
<sequence length="736" mass="81263">MVVTPPISRADGVTQHPFASRCPFLAAMVLTQAMKNFPTYIPHLEAPTLRTHSISLFASSPNAAVSSKFCSASLLKTEREDNFLDGVNTAPTANATLPTMADIIEASKRQNLDLHLQSLGPFFRIIAKTLITGNELGRAEGLVRLWLGGKILHLDSIKLRRETLEMEKSIFGIGLYIGAVAIRYGYNCGCKKAELLAINDTDLYHSPLVLVRTFPIFPFSKGPFFFRILAREGGQLLLLFGQKAIAGIVFSRIPGTLPPPHFPPHSPPLSFSTSLILLSSMEDDKKKKKNKKRKNKQNKTTADSAPGDAPGAFSVSPSAQHIPVTESAKISSALVDNPDAQEDDTASGMTLNPHGVIFEEKIQILLQEKNAILQKEATLLEKIEELQNEKAVHVQREASLEEQILQLQKEKDAFMLKVDALGQKIQQMQMEKDAHMQKESALEAEVGHLTSEKESWYHKEAHFEEKINHLTVEAATLSSKKVSLEEFVKQMEEERDSWILQENSSKEVIAKLNGDNTRLKSQVMELEELRNGLLQENHLLTENISGLQSQILSLERTAIVSQSSSGSKMMNELYVEIDRNGLQQEIPSAEMPTTVHLADSTAVGPHLMVGAIEAQESCPANDSMDEANAKMLVPDNEVQSPENNVNNDARGEGEYLDDKKDMLVTESSDMTKSDEIVQIPLDENENKKTDVEATSNAEKTLVPLSDAPLIGAPFRLISFVARYVSGADLVEKNSVN</sequence>
<feature type="region of interest" description="Disordered" evidence="2">
    <location>
        <begin position="637"/>
        <end position="656"/>
    </location>
</feature>
<feature type="coiled-coil region" evidence="1">
    <location>
        <begin position="369"/>
        <end position="445"/>
    </location>
</feature>
<dbReference type="AlphaFoldDB" id="A0A068UD20"/>
<reference evidence="4" key="1">
    <citation type="journal article" date="2014" name="Science">
        <title>The coffee genome provides insight into the convergent evolution of caffeine biosynthesis.</title>
        <authorList>
            <person name="Denoeud F."/>
            <person name="Carretero-Paulet L."/>
            <person name="Dereeper A."/>
            <person name="Droc G."/>
            <person name="Guyot R."/>
            <person name="Pietrella M."/>
            <person name="Zheng C."/>
            <person name="Alberti A."/>
            <person name="Anthony F."/>
            <person name="Aprea G."/>
            <person name="Aury J.M."/>
            <person name="Bento P."/>
            <person name="Bernard M."/>
            <person name="Bocs S."/>
            <person name="Campa C."/>
            <person name="Cenci A."/>
            <person name="Combes M.C."/>
            <person name="Crouzillat D."/>
            <person name="Da Silva C."/>
            <person name="Daddiego L."/>
            <person name="De Bellis F."/>
            <person name="Dussert S."/>
            <person name="Garsmeur O."/>
            <person name="Gayraud T."/>
            <person name="Guignon V."/>
            <person name="Jahn K."/>
            <person name="Jamilloux V."/>
            <person name="Joet T."/>
            <person name="Labadie K."/>
            <person name="Lan T."/>
            <person name="Leclercq J."/>
            <person name="Lepelley M."/>
            <person name="Leroy T."/>
            <person name="Li L.T."/>
            <person name="Librado P."/>
            <person name="Lopez L."/>
            <person name="Munoz A."/>
            <person name="Noel B."/>
            <person name="Pallavicini A."/>
            <person name="Perrotta G."/>
            <person name="Poncet V."/>
            <person name="Pot D."/>
            <person name="Priyono X."/>
            <person name="Rigoreau M."/>
            <person name="Rouard M."/>
            <person name="Rozas J."/>
            <person name="Tranchant-Dubreuil C."/>
            <person name="VanBuren R."/>
            <person name="Zhang Q."/>
            <person name="Andrade A.C."/>
            <person name="Argout X."/>
            <person name="Bertrand B."/>
            <person name="de Kochko A."/>
            <person name="Graziosi G."/>
            <person name="Henry R.J."/>
            <person name="Jayarama X."/>
            <person name="Ming R."/>
            <person name="Nagai C."/>
            <person name="Rounsley S."/>
            <person name="Sankoff D."/>
            <person name="Giuliano G."/>
            <person name="Albert V.A."/>
            <person name="Wincker P."/>
            <person name="Lashermes P."/>
        </authorList>
    </citation>
    <scope>NUCLEOTIDE SEQUENCE [LARGE SCALE GENOMIC DNA]</scope>
    <source>
        <strain evidence="4">cv. DH200-94</strain>
    </source>
</reference>
<keyword evidence="1" id="KW-0175">Coiled coil</keyword>
<dbReference type="STRING" id="49390.A0A068UD20"/>
<keyword evidence="4" id="KW-1185">Reference proteome</keyword>
<dbReference type="PhylomeDB" id="A0A068UD20"/>
<evidence type="ECO:0000256" key="2">
    <source>
        <dbReference type="SAM" id="MobiDB-lite"/>
    </source>
</evidence>
<evidence type="ECO:0000313" key="3">
    <source>
        <dbReference type="EMBL" id="CDP06376.1"/>
    </source>
</evidence>
<proteinExistence type="predicted"/>
<organism evidence="3 4">
    <name type="scientific">Coffea canephora</name>
    <name type="common">Robusta coffee</name>
    <dbReference type="NCBI Taxonomy" id="49390"/>
    <lineage>
        <taxon>Eukaryota</taxon>
        <taxon>Viridiplantae</taxon>
        <taxon>Streptophyta</taxon>
        <taxon>Embryophyta</taxon>
        <taxon>Tracheophyta</taxon>
        <taxon>Spermatophyta</taxon>
        <taxon>Magnoliopsida</taxon>
        <taxon>eudicotyledons</taxon>
        <taxon>Gunneridae</taxon>
        <taxon>Pentapetalae</taxon>
        <taxon>asterids</taxon>
        <taxon>lamiids</taxon>
        <taxon>Gentianales</taxon>
        <taxon>Rubiaceae</taxon>
        <taxon>Ixoroideae</taxon>
        <taxon>Gardenieae complex</taxon>
        <taxon>Bertiereae - Coffeeae clade</taxon>
        <taxon>Coffeeae</taxon>
        <taxon>Coffea</taxon>
    </lineage>
</organism>
<feature type="coiled-coil region" evidence="1">
    <location>
        <begin position="474"/>
        <end position="543"/>
    </location>
</feature>
<evidence type="ECO:0000256" key="1">
    <source>
        <dbReference type="SAM" id="Coils"/>
    </source>
</evidence>
<dbReference type="Gramene" id="CDP06376">
    <property type="protein sequence ID" value="CDP06376"/>
    <property type="gene ID" value="GSCOC_T00023199001"/>
</dbReference>